<organism evidence="5 6">
    <name type="scientific">Toxocara canis</name>
    <name type="common">Canine roundworm</name>
    <dbReference type="NCBI Taxonomy" id="6265"/>
    <lineage>
        <taxon>Eukaryota</taxon>
        <taxon>Metazoa</taxon>
        <taxon>Ecdysozoa</taxon>
        <taxon>Nematoda</taxon>
        <taxon>Chromadorea</taxon>
        <taxon>Rhabditida</taxon>
        <taxon>Spirurina</taxon>
        <taxon>Ascaridomorpha</taxon>
        <taxon>Ascaridoidea</taxon>
        <taxon>Toxocaridae</taxon>
        <taxon>Toxocara</taxon>
    </lineage>
</organism>
<feature type="region of interest" description="Disordered" evidence="3">
    <location>
        <begin position="175"/>
        <end position="201"/>
    </location>
</feature>
<comment type="caution">
    <text evidence="5">The sequence shown here is derived from an EMBL/GenBank/DDBJ whole genome shotgun (WGS) entry which is preliminary data.</text>
</comment>
<dbReference type="SUPFAM" id="SSF54928">
    <property type="entry name" value="RNA-binding domain, RBD"/>
    <property type="match status" value="1"/>
</dbReference>
<feature type="compositionally biased region" description="Polar residues" evidence="3">
    <location>
        <begin position="371"/>
        <end position="394"/>
    </location>
</feature>
<evidence type="ECO:0000259" key="4">
    <source>
        <dbReference type="SMART" id="SM00360"/>
    </source>
</evidence>
<dbReference type="SMART" id="SM00360">
    <property type="entry name" value="RRM"/>
    <property type="match status" value="2"/>
</dbReference>
<evidence type="ECO:0000256" key="2">
    <source>
        <dbReference type="ARBA" id="ARBA00022884"/>
    </source>
</evidence>
<dbReference type="Proteomes" id="UP000031036">
    <property type="component" value="Unassembled WGS sequence"/>
</dbReference>
<feature type="compositionally biased region" description="Pro residues" evidence="3">
    <location>
        <begin position="356"/>
        <end position="365"/>
    </location>
</feature>
<name>A0A0B2VZS2_TOXCA</name>
<dbReference type="InterPro" id="IPR000504">
    <property type="entry name" value="RRM_dom"/>
</dbReference>
<dbReference type="AlphaFoldDB" id="A0A0B2VZS2"/>
<dbReference type="OrthoDB" id="2588702at2759"/>
<protein>
    <recommendedName>
        <fullName evidence="4">RRM domain-containing protein</fullName>
    </recommendedName>
</protein>
<dbReference type="InterPro" id="IPR050666">
    <property type="entry name" value="ESRP"/>
</dbReference>
<feature type="region of interest" description="Disordered" evidence="3">
    <location>
        <begin position="1"/>
        <end position="38"/>
    </location>
</feature>
<keyword evidence="6" id="KW-1185">Reference proteome</keyword>
<evidence type="ECO:0000313" key="5">
    <source>
        <dbReference type="EMBL" id="KHN87143.1"/>
    </source>
</evidence>
<dbReference type="PANTHER" id="PTHR13976">
    <property type="entry name" value="HETEROGENEOUS NUCLEAR RIBONUCLEOPROTEIN-RELATED"/>
    <property type="match status" value="1"/>
</dbReference>
<accession>A0A0B2VZS2</accession>
<proteinExistence type="predicted"/>
<dbReference type="EMBL" id="JPKZ01000478">
    <property type="protein sequence ID" value="KHN87143.1"/>
    <property type="molecule type" value="Genomic_DNA"/>
</dbReference>
<dbReference type="Pfam" id="PF00076">
    <property type="entry name" value="RRM_1"/>
    <property type="match status" value="1"/>
</dbReference>
<dbReference type="InterPro" id="IPR035979">
    <property type="entry name" value="RBD_domain_sf"/>
</dbReference>
<feature type="region of interest" description="Disordered" evidence="3">
    <location>
        <begin position="324"/>
        <end position="424"/>
    </location>
</feature>
<dbReference type="Gene3D" id="3.30.70.330">
    <property type="match status" value="1"/>
</dbReference>
<feature type="compositionally biased region" description="Polar residues" evidence="3">
    <location>
        <begin position="1"/>
        <end position="34"/>
    </location>
</feature>
<dbReference type="GO" id="GO:0003723">
    <property type="term" value="F:RNA binding"/>
    <property type="evidence" value="ECO:0007669"/>
    <property type="project" value="UniProtKB-KW"/>
</dbReference>
<feature type="compositionally biased region" description="Polar residues" evidence="3">
    <location>
        <begin position="407"/>
        <end position="419"/>
    </location>
</feature>
<feature type="domain" description="RRM" evidence="4">
    <location>
        <begin position="537"/>
        <end position="610"/>
    </location>
</feature>
<evidence type="ECO:0000256" key="1">
    <source>
        <dbReference type="ARBA" id="ARBA00022737"/>
    </source>
</evidence>
<dbReference type="STRING" id="6265.A0A0B2VZS2"/>
<dbReference type="CDD" id="cd12254">
    <property type="entry name" value="RRM_hnRNPH_ESRPs_RBM12_like"/>
    <property type="match status" value="1"/>
</dbReference>
<keyword evidence="1" id="KW-0677">Repeat</keyword>
<evidence type="ECO:0000256" key="3">
    <source>
        <dbReference type="SAM" id="MobiDB-lite"/>
    </source>
</evidence>
<sequence>MWTRTETQSDSWKSTASSSYDPRGSTRQPQSSHPSIAPWQDAKMLNVLAQNATAVPAGSAVPVFLGPRCEPVKVSRAFKEDGQASDRWIVEFHSMDHAERAYRTRGSIQDRTVRARRLTNEEADALLSIPDRFGLQKKEEFERKHGSSGEPAITMDGMSAAAAPSYDNFSAFAARQDQSTGPSGPPRRENFSGSAAPSQEAPVSLVGRNENFNAFNSAPTSFRGRGRGRGSSRPFGAGMEHDGPPNRGGPPQITNGPAGAPGFTLNGPSNLGGRFAGPRHPLLQGKFLLDFLEVDCNSTVALIFNWIEVLFVFDEVGGPPQITNGPAGAPGFTLNGPSNLGGRFAGPRHPLLQGGPRPPLIPPPSFFGATPASTIRQRGPPSQSHAGGQGSRSTGPPHPLNGPGPTATASTSQNGNGHSNFPAATLPPSAKSCILLLNVPTTSTDSDLARFLGINATRVNPSTVRRLADGKVYVDLGSVEDAAKAVAKCSRQPAGENGGIQVSAISHQQMVEDIQRNIEQKELDPELVASLGEPGTVISCHGFPPDVTIMDVAQFFDKFSLIESSVRIKLDDDGISTGECLLAVGTPQEAAKAVLLLSGRRLNGSTVTMSVVKPQAK</sequence>
<feature type="domain" description="RRM" evidence="4">
    <location>
        <begin position="433"/>
        <end position="503"/>
    </location>
</feature>
<feature type="region of interest" description="Disordered" evidence="3">
    <location>
        <begin position="215"/>
        <end position="263"/>
    </location>
</feature>
<gene>
    <name evidence="5" type="ORF">Tcan_12911</name>
</gene>
<dbReference type="InterPro" id="IPR012677">
    <property type="entry name" value="Nucleotide-bd_a/b_plait_sf"/>
</dbReference>
<reference evidence="5 6" key="1">
    <citation type="submission" date="2014-11" db="EMBL/GenBank/DDBJ databases">
        <title>Genetic blueprint of the zoonotic pathogen Toxocara canis.</title>
        <authorList>
            <person name="Zhu X.-Q."/>
            <person name="Korhonen P.K."/>
            <person name="Cai H."/>
            <person name="Young N.D."/>
            <person name="Nejsum P."/>
            <person name="von Samson-Himmelstjerna G."/>
            <person name="Boag P.R."/>
            <person name="Tan P."/>
            <person name="Li Q."/>
            <person name="Min J."/>
            <person name="Yang Y."/>
            <person name="Wang X."/>
            <person name="Fang X."/>
            <person name="Hall R.S."/>
            <person name="Hofmann A."/>
            <person name="Sternberg P.W."/>
            <person name="Jex A.R."/>
            <person name="Gasser R.B."/>
        </authorList>
    </citation>
    <scope>NUCLEOTIDE SEQUENCE [LARGE SCALE GENOMIC DNA]</scope>
    <source>
        <strain evidence="5">PN_DK_2014</strain>
    </source>
</reference>
<evidence type="ECO:0000313" key="6">
    <source>
        <dbReference type="Proteomes" id="UP000031036"/>
    </source>
</evidence>
<keyword evidence="2" id="KW-0694">RNA-binding</keyword>